<keyword evidence="4" id="KW-0653">Protein transport</keyword>
<dbReference type="GO" id="GO:0015031">
    <property type="term" value="P:protein transport"/>
    <property type="evidence" value="ECO:0007669"/>
    <property type="project" value="UniProtKB-KW"/>
</dbReference>
<dbReference type="EMBL" id="BSYR01000035">
    <property type="protein sequence ID" value="GMJ01865.1"/>
    <property type="molecule type" value="Genomic_DNA"/>
</dbReference>
<evidence type="ECO:0000256" key="2">
    <source>
        <dbReference type="ARBA" id="ARBA00022448"/>
    </source>
</evidence>
<dbReference type="Pfam" id="PF00514">
    <property type="entry name" value="Arm"/>
    <property type="match status" value="1"/>
</dbReference>
<dbReference type="Gene3D" id="1.25.10.10">
    <property type="entry name" value="Leucine-rich Repeat Variant"/>
    <property type="match status" value="1"/>
</dbReference>
<organism evidence="5 6">
    <name type="scientific">Hibiscus trionum</name>
    <name type="common">Flower of an hour</name>
    <dbReference type="NCBI Taxonomy" id="183268"/>
    <lineage>
        <taxon>Eukaryota</taxon>
        <taxon>Viridiplantae</taxon>
        <taxon>Streptophyta</taxon>
        <taxon>Embryophyta</taxon>
        <taxon>Tracheophyta</taxon>
        <taxon>Spermatophyta</taxon>
        <taxon>Magnoliopsida</taxon>
        <taxon>eudicotyledons</taxon>
        <taxon>Gunneridae</taxon>
        <taxon>Pentapetalae</taxon>
        <taxon>rosids</taxon>
        <taxon>malvids</taxon>
        <taxon>Malvales</taxon>
        <taxon>Malvaceae</taxon>
        <taxon>Malvoideae</taxon>
        <taxon>Hibiscus</taxon>
    </lineage>
</organism>
<dbReference type="InterPro" id="IPR000225">
    <property type="entry name" value="Armadillo"/>
</dbReference>
<dbReference type="OrthoDB" id="998170at2759"/>
<proteinExistence type="inferred from homology"/>
<sequence length="162" mass="18674">MKRYAMVWILQAVIEANIIAPLVHLQQNDEFDIKEEAALAIANAASCGTHDQIRFLVSQGCIKPLCDLIWCDPSIVKVSLKGLENILKVGEDEKTMGTTDGVNLYKQMIKDARGRWKIKYLRSHYEEIYNECKSELHPDTIEIYEKAVEVLKTYWLEEDDVR</sequence>
<dbReference type="InterPro" id="IPR011989">
    <property type="entry name" value="ARM-like"/>
</dbReference>
<dbReference type="SMART" id="SM00185">
    <property type="entry name" value="ARM"/>
    <property type="match status" value="2"/>
</dbReference>
<dbReference type="PANTHER" id="PTHR23316">
    <property type="entry name" value="IMPORTIN ALPHA"/>
    <property type="match status" value="1"/>
</dbReference>
<comment type="caution">
    <text evidence="5">The sequence shown here is derived from an EMBL/GenBank/DDBJ whole genome shotgun (WGS) entry which is preliminary data.</text>
</comment>
<dbReference type="SUPFAM" id="SSF48371">
    <property type="entry name" value="ARM repeat"/>
    <property type="match status" value="1"/>
</dbReference>
<keyword evidence="2" id="KW-0813">Transport</keyword>
<evidence type="ECO:0000256" key="1">
    <source>
        <dbReference type="ARBA" id="ARBA00010394"/>
    </source>
</evidence>
<keyword evidence="6" id="KW-1185">Reference proteome</keyword>
<evidence type="ECO:0000256" key="3">
    <source>
        <dbReference type="ARBA" id="ARBA00022737"/>
    </source>
</evidence>
<gene>
    <name evidence="5" type="ORF">HRI_003855700</name>
</gene>
<name>A0A9W7ISJ0_HIBTR</name>
<reference evidence="5" key="1">
    <citation type="submission" date="2023-05" db="EMBL/GenBank/DDBJ databases">
        <title>Genome and transcriptome analyses reveal genes involved in the formation of fine ridges on petal epidermal cells in Hibiscus trionum.</title>
        <authorList>
            <person name="Koshimizu S."/>
            <person name="Masuda S."/>
            <person name="Ishii T."/>
            <person name="Shirasu K."/>
            <person name="Hoshino A."/>
            <person name="Arita M."/>
        </authorList>
    </citation>
    <scope>NUCLEOTIDE SEQUENCE</scope>
    <source>
        <strain evidence="5">Hamamatsu line</strain>
    </source>
</reference>
<dbReference type="InterPro" id="IPR016024">
    <property type="entry name" value="ARM-type_fold"/>
</dbReference>
<dbReference type="AlphaFoldDB" id="A0A9W7ISJ0"/>
<protein>
    <submittedName>
        <fullName evidence="5">IMPORTIN ALPHA, IMPORTIN ALPHA ISOFORM 1, importin alpha isoform 1</fullName>
    </submittedName>
</protein>
<comment type="similarity">
    <text evidence="1">Belongs to the importin alpha family.</text>
</comment>
<keyword evidence="3" id="KW-0677">Repeat</keyword>
<accession>A0A9W7ISJ0</accession>
<evidence type="ECO:0000313" key="6">
    <source>
        <dbReference type="Proteomes" id="UP001165190"/>
    </source>
</evidence>
<evidence type="ECO:0000313" key="5">
    <source>
        <dbReference type="EMBL" id="GMJ01865.1"/>
    </source>
</evidence>
<dbReference type="Proteomes" id="UP001165190">
    <property type="component" value="Unassembled WGS sequence"/>
</dbReference>
<evidence type="ECO:0000256" key="4">
    <source>
        <dbReference type="ARBA" id="ARBA00022927"/>
    </source>
</evidence>